<keyword evidence="4 7" id="KW-0812">Transmembrane</keyword>
<dbReference type="HAMAP" id="MF_00038">
    <property type="entry name" value="MraY"/>
    <property type="match status" value="1"/>
</dbReference>
<dbReference type="PANTHER" id="PTHR22926:SF5">
    <property type="entry name" value="PHOSPHO-N-ACETYLMURAMOYL-PENTAPEPTIDE-TRANSFERASE HOMOLOG"/>
    <property type="match status" value="1"/>
</dbReference>
<feature type="transmembrane region" description="Helical" evidence="7">
    <location>
        <begin position="30"/>
        <end position="48"/>
    </location>
</feature>
<feature type="transmembrane region" description="Helical" evidence="7">
    <location>
        <begin position="197"/>
        <end position="218"/>
    </location>
</feature>
<sequence length="294" mass="32338">MINRLKQLRIGEHIREEGPKDYQSKAGTPTMGGVLIIISVLISVVFWSRLDQPYIYLMILTTLWFGGLGFLDDYSKLVKQQSLGLRGWHKIGLQTVGALVIASYLYKWGPVHYVTEVQPNLGILFIPFATLVIVGASNAVNLTDGMDGLAIGCTLEIAAYLNIFHLPVGGEVTTVFCAALVGAGLGFLWYNGHPAQVFMGDTGSLALGATLGTVAVLIKQEFLLVIVGAIFVVETLSVIIQVWSFRTFGKRVFKMSPIHYHFLLSGWKESKVVIRFWIVGLILVLIALSTLKLR</sequence>
<dbReference type="PROSITE" id="PS01347">
    <property type="entry name" value="MRAY_1"/>
    <property type="match status" value="1"/>
</dbReference>
<dbReference type="AlphaFoldDB" id="A0AA35SQP9"/>
<dbReference type="CDD" id="cd06852">
    <property type="entry name" value="GT_MraY"/>
    <property type="match status" value="1"/>
</dbReference>
<evidence type="ECO:0000256" key="1">
    <source>
        <dbReference type="ARBA" id="ARBA00004141"/>
    </source>
</evidence>
<accession>A0AA35SQP9</accession>
<feature type="transmembrane region" description="Helical" evidence="7">
    <location>
        <begin position="121"/>
        <end position="141"/>
    </location>
</feature>
<dbReference type="InterPro" id="IPR018480">
    <property type="entry name" value="PNAcMuramoyl-5peptid_Trfase_CS"/>
</dbReference>
<evidence type="ECO:0000256" key="2">
    <source>
        <dbReference type="ARBA" id="ARBA00005583"/>
    </source>
</evidence>
<comment type="subcellular location">
    <subcellularLocation>
        <location evidence="1">Membrane</location>
        <topology evidence="1">Multi-pass membrane protein</topology>
    </subcellularLocation>
</comment>
<dbReference type="NCBIfam" id="TIGR00445">
    <property type="entry name" value="mraY"/>
    <property type="match status" value="1"/>
</dbReference>
<comment type="similarity">
    <text evidence="2">Belongs to the glycosyltransferase 4 family. MraY subfamily.</text>
</comment>
<dbReference type="Pfam" id="PF00953">
    <property type="entry name" value="Glycos_transf_4"/>
    <property type="match status" value="1"/>
</dbReference>
<dbReference type="EMBL" id="CASHTH010002675">
    <property type="protein sequence ID" value="CAI8033543.1"/>
    <property type="molecule type" value="Genomic_DNA"/>
</dbReference>
<evidence type="ECO:0000313" key="9">
    <source>
        <dbReference type="Proteomes" id="UP001174909"/>
    </source>
</evidence>
<feature type="transmembrane region" description="Helical" evidence="7">
    <location>
        <begin position="224"/>
        <end position="245"/>
    </location>
</feature>
<feature type="transmembrane region" description="Helical" evidence="7">
    <location>
        <begin position="54"/>
        <end position="71"/>
    </location>
</feature>
<gene>
    <name evidence="8" type="ORF">GBAR_LOCUS18912</name>
</gene>
<dbReference type="PROSITE" id="PS01348">
    <property type="entry name" value="MRAY_2"/>
    <property type="match status" value="1"/>
</dbReference>
<feature type="transmembrane region" description="Helical" evidence="7">
    <location>
        <begin position="91"/>
        <end position="109"/>
    </location>
</feature>
<dbReference type="InterPro" id="IPR003524">
    <property type="entry name" value="PNAcMuramoyl-5peptid_Trfase"/>
</dbReference>
<feature type="transmembrane region" description="Helical" evidence="7">
    <location>
        <begin position="272"/>
        <end position="291"/>
    </location>
</feature>
<keyword evidence="3" id="KW-0808">Transferase</keyword>
<reference evidence="8" key="1">
    <citation type="submission" date="2023-03" db="EMBL/GenBank/DDBJ databases">
        <authorList>
            <person name="Steffen K."/>
            <person name="Cardenas P."/>
        </authorList>
    </citation>
    <scope>NUCLEOTIDE SEQUENCE</scope>
</reference>
<evidence type="ECO:0000256" key="7">
    <source>
        <dbReference type="SAM" id="Phobius"/>
    </source>
</evidence>
<comment type="caution">
    <text evidence="8">The sequence shown here is derived from an EMBL/GenBank/DDBJ whole genome shotgun (WGS) entry which is preliminary data.</text>
</comment>
<dbReference type="GO" id="GO:0044038">
    <property type="term" value="P:cell wall macromolecule biosynthetic process"/>
    <property type="evidence" value="ECO:0007669"/>
    <property type="project" value="TreeGrafter"/>
</dbReference>
<evidence type="ECO:0000256" key="4">
    <source>
        <dbReference type="ARBA" id="ARBA00022692"/>
    </source>
</evidence>
<dbReference type="GO" id="GO:0005886">
    <property type="term" value="C:plasma membrane"/>
    <property type="evidence" value="ECO:0007669"/>
    <property type="project" value="TreeGrafter"/>
</dbReference>
<feature type="transmembrane region" description="Helical" evidence="7">
    <location>
        <begin position="172"/>
        <end position="190"/>
    </location>
</feature>
<keyword evidence="9" id="KW-1185">Reference proteome</keyword>
<proteinExistence type="inferred from homology"/>
<name>A0AA35SQP9_GEOBA</name>
<evidence type="ECO:0000256" key="6">
    <source>
        <dbReference type="ARBA" id="ARBA00023136"/>
    </source>
</evidence>
<dbReference type="GO" id="GO:0071555">
    <property type="term" value="P:cell wall organization"/>
    <property type="evidence" value="ECO:0007669"/>
    <property type="project" value="TreeGrafter"/>
</dbReference>
<dbReference type="PANTHER" id="PTHR22926">
    <property type="entry name" value="PHOSPHO-N-ACETYLMURAMOYL-PENTAPEPTIDE-TRANSFERASE"/>
    <property type="match status" value="1"/>
</dbReference>
<keyword evidence="5 7" id="KW-1133">Transmembrane helix</keyword>
<evidence type="ECO:0000256" key="5">
    <source>
        <dbReference type="ARBA" id="ARBA00022989"/>
    </source>
</evidence>
<dbReference type="Proteomes" id="UP001174909">
    <property type="component" value="Unassembled WGS sequence"/>
</dbReference>
<evidence type="ECO:0000256" key="3">
    <source>
        <dbReference type="ARBA" id="ARBA00022679"/>
    </source>
</evidence>
<dbReference type="GO" id="GO:0008963">
    <property type="term" value="F:phospho-N-acetylmuramoyl-pentapeptide-transferase activity"/>
    <property type="evidence" value="ECO:0007669"/>
    <property type="project" value="InterPro"/>
</dbReference>
<organism evidence="8 9">
    <name type="scientific">Geodia barretti</name>
    <name type="common">Barrett's horny sponge</name>
    <dbReference type="NCBI Taxonomy" id="519541"/>
    <lineage>
        <taxon>Eukaryota</taxon>
        <taxon>Metazoa</taxon>
        <taxon>Porifera</taxon>
        <taxon>Demospongiae</taxon>
        <taxon>Heteroscleromorpha</taxon>
        <taxon>Tetractinellida</taxon>
        <taxon>Astrophorina</taxon>
        <taxon>Geodiidae</taxon>
        <taxon>Geodia</taxon>
    </lineage>
</organism>
<evidence type="ECO:0000313" key="8">
    <source>
        <dbReference type="EMBL" id="CAI8033543.1"/>
    </source>
</evidence>
<dbReference type="Pfam" id="PF10555">
    <property type="entry name" value="MraY_sig1"/>
    <property type="match status" value="1"/>
</dbReference>
<keyword evidence="6 7" id="KW-0472">Membrane</keyword>
<protein>
    <submittedName>
        <fullName evidence="8">Phospho-N-acetylmuramoyl-pentapeptide-transferase</fullName>
    </submittedName>
</protein>
<dbReference type="InterPro" id="IPR000715">
    <property type="entry name" value="Glycosyl_transferase_4"/>
</dbReference>